<dbReference type="KEGG" id="lma:LMJF_36_1955"/>
<dbReference type="PANTHER" id="PTHR23354">
    <property type="entry name" value="NUCLEOLAR PROTEIN 7/ESTROGEN RECEPTOR COACTIVATOR-RELATED"/>
    <property type="match status" value="1"/>
</dbReference>
<reference evidence="7 8" key="1">
    <citation type="journal article" date="2005" name="Science">
        <title>The genome of the kinetoplastid parasite, Leishmania major.</title>
        <authorList>
            <person name="Ivens A.C."/>
            <person name="Peacock C.S."/>
            <person name="Worthey E.A."/>
            <person name="Murphy L."/>
            <person name="Aggarwal G."/>
            <person name="Berriman M."/>
            <person name="Sisk E."/>
            <person name="Rajandream M.A."/>
            <person name="Adlem E."/>
            <person name="Aert R."/>
            <person name="Anupama A."/>
            <person name="Apostolou Z."/>
            <person name="Attipoe P."/>
            <person name="Bason N."/>
            <person name="Bauser C."/>
            <person name="Beck A."/>
            <person name="Beverley S.M."/>
            <person name="Bianchettin G."/>
            <person name="Borzym K."/>
            <person name="Bothe G."/>
            <person name="Bruschi C.V."/>
            <person name="Collins M."/>
            <person name="Cadag E."/>
            <person name="Ciarloni L."/>
            <person name="Clayton C."/>
            <person name="Coulson R.M."/>
            <person name="Cronin A."/>
            <person name="Cruz A.K."/>
            <person name="Davies R.M."/>
            <person name="De Gaudenzi J."/>
            <person name="Dobson D.E."/>
            <person name="Duesterhoeft A."/>
            <person name="Fazelina G."/>
            <person name="Fosker N."/>
            <person name="Frasch A.C."/>
            <person name="Fraser A."/>
            <person name="Fuchs M."/>
            <person name="Gabel C."/>
            <person name="Goble A."/>
            <person name="Goffeau A."/>
            <person name="Harris D."/>
            <person name="Hertz-Fowler C."/>
            <person name="Hilbert H."/>
            <person name="Horn D."/>
            <person name="Huang Y."/>
            <person name="Klages S."/>
            <person name="Knights A."/>
            <person name="Kube M."/>
            <person name="Larke N."/>
            <person name="Litvin L."/>
            <person name="Lord A."/>
            <person name="Louie T."/>
            <person name="Marra M."/>
            <person name="Masuy D."/>
            <person name="Matthews K."/>
            <person name="Michaeli S."/>
            <person name="Mottram J.C."/>
            <person name="Muller-Auer S."/>
            <person name="Munden H."/>
            <person name="Nelson S."/>
            <person name="Norbertczak H."/>
            <person name="Oliver K."/>
            <person name="O'neil S."/>
            <person name="Pentony M."/>
            <person name="Pohl T.M."/>
            <person name="Price C."/>
            <person name="Purnelle B."/>
            <person name="Quail M.A."/>
            <person name="Rabbinowitsch E."/>
            <person name="Reinhardt R."/>
            <person name="Rieger M."/>
            <person name="Rinta J."/>
            <person name="Robben J."/>
            <person name="Robertson L."/>
            <person name="Ruiz J.C."/>
            <person name="Rutter S."/>
            <person name="Saunders D."/>
            <person name="Schafer M."/>
            <person name="Schein J."/>
            <person name="Schwartz D.C."/>
            <person name="Seeger K."/>
            <person name="Seyler A."/>
            <person name="Sharp S."/>
            <person name="Shin H."/>
            <person name="Sivam D."/>
            <person name="Squares R."/>
            <person name="Squares S."/>
            <person name="Tosato V."/>
            <person name="Vogt C."/>
            <person name="Volckaert G."/>
            <person name="Wambutt R."/>
            <person name="Warren T."/>
            <person name="Wedler H."/>
            <person name="Woodward J."/>
            <person name="Zhou S."/>
            <person name="Zimmermann W."/>
            <person name="Smith D.F."/>
            <person name="Blackwell J.M."/>
            <person name="Stuart K.D."/>
            <person name="Barrell B."/>
            <person name="Myler P.J."/>
        </authorList>
    </citation>
    <scope>NUCLEOTIDE SEQUENCE [LARGE SCALE GENOMIC DNA]</scope>
    <source>
        <strain evidence="8">MHOM/IL/81/Friedlin</strain>
    </source>
</reference>
<evidence type="ECO:0000313" key="8">
    <source>
        <dbReference type="Proteomes" id="UP000000542"/>
    </source>
</evidence>
<dbReference type="VEuPathDB" id="TriTrypDB:LMJLV39_360026400"/>
<sequence length="383" mass="42775">MSCSRWGLFSYIYICIYIYTYIHIYIYIYIYMHIYVDIYACLTVSSLPEQLLLRLFPHAGLPSMGQSFNTPPPGSDGNECDDCSAKEDAKVYHMPPDLPSPEIVGVNDADKGVLALTPKLAARLADALPPSCRCGAFSGVTRWYLLYSSFLHGKSFQRLVQCIISRGPTIIVIKVKDSPRVLGAFCESDWLTVAQREKNAKSAAAACVRATREGQKQRATAAPENQSNTFFGNVNCFVFRAYADGTDDVSTEGEIYHPHSSMNSNFMYLFDTHPLEEKIGIGMGGQPGYYGWFIDRWLENGASHGARCTTFRNPRLSSTESWVVESVEVYAVKKDIVEQLLRTGSNRTSGVSCVNDNPDSKADQMLLELNGTHEFNHRDHTEC</sequence>
<dbReference type="VEuPathDB" id="TriTrypDB:LMJFC_360028700"/>
<keyword evidence="5" id="KW-0472">Membrane</keyword>
<dbReference type="VEuPathDB" id="TriTrypDB:LMJSD75_360026500"/>
<dbReference type="PANTHER" id="PTHR23354:SF62">
    <property type="entry name" value="MUSTARD, ISOFORM V"/>
    <property type="match status" value="1"/>
</dbReference>
<dbReference type="Proteomes" id="UP000000542">
    <property type="component" value="Chromosome 36"/>
</dbReference>
<dbReference type="PROSITE" id="PS51886">
    <property type="entry name" value="TLDC"/>
    <property type="match status" value="1"/>
</dbReference>
<evidence type="ECO:0000256" key="5">
    <source>
        <dbReference type="SAM" id="Phobius"/>
    </source>
</evidence>
<evidence type="ECO:0000313" key="7">
    <source>
        <dbReference type="EMBL" id="CBZ05901.1"/>
    </source>
</evidence>
<evidence type="ECO:0000256" key="3">
    <source>
        <dbReference type="ARBA" id="ARBA00023128"/>
    </source>
</evidence>
<dbReference type="OMA" id="GAFCESD"/>
<gene>
    <name evidence="7" type="ORF">LMJF_36_1955</name>
</gene>
<keyword evidence="5" id="KW-0812">Transmembrane</keyword>
<dbReference type="VEuPathDB" id="TriTrypDB:LmjF.36.1955"/>
<keyword evidence="3" id="KW-0496">Mitochondrion</keyword>
<name>E9AG16_LEIMA</name>
<dbReference type="Pfam" id="PF07534">
    <property type="entry name" value="TLD"/>
    <property type="match status" value="2"/>
</dbReference>
<reference evidence="7 8" key="2">
    <citation type="journal article" date="2011" name="Genome Res.">
        <title>Chromosome and gene copy number variation allow major structural change between species and strains of Leishmania.</title>
        <authorList>
            <person name="Rogers M.B."/>
            <person name="Hilley J.D."/>
            <person name="Dickens N.J."/>
            <person name="Wilkes J."/>
            <person name="Bates P.A."/>
            <person name="Depledge D.P."/>
            <person name="Harris D."/>
            <person name="Her Y."/>
            <person name="Herzyk P."/>
            <person name="Imamura H."/>
            <person name="Otto T.D."/>
            <person name="Sanders M."/>
            <person name="Seeger K."/>
            <person name="Dujardin J.C."/>
            <person name="Berriman M."/>
            <person name="Smith D.F."/>
            <person name="Hertz-Fowler C."/>
            <person name="Mottram J.C."/>
        </authorList>
    </citation>
    <scope>NUCLEOTIDE SEQUENCE [LARGE SCALE GENOMIC DNA]</scope>
    <source>
        <strain evidence="8">MHOM/IL/81/Friedlin</strain>
    </source>
</reference>
<proteinExistence type="inferred from homology"/>
<dbReference type="RefSeq" id="XP_003722936.1">
    <property type="nucleotide sequence ID" value="XM_003722888.1"/>
</dbReference>
<dbReference type="SMART" id="SM00584">
    <property type="entry name" value="TLDc"/>
    <property type="match status" value="1"/>
</dbReference>
<dbReference type="AlphaFoldDB" id="E9AG16"/>
<dbReference type="EMBL" id="FR796432">
    <property type="protein sequence ID" value="CBZ05901.1"/>
    <property type="molecule type" value="Genomic_DNA"/>
</dbReference>
<evidence type="ECO:0000259" key="6">
    <source>
        <dbReference type="PROSITE" id="PS51886"/>
    </source>
</evidence>
<dbReference type="InterPro" id="IPR006571">
    <property type="entry name" value="TLDc_dom"/>
</dbReference>
<dbReference type="InParanoid" id="E9AG16"/>
<organism evidence="7 8">
    <name type="scientific">Leishmania major</name>
    <dbReference type="NCBI Taxonomy" id="5664"/>
    <lineage>
        <taxon>Eukaryota</taxon>
        <taxon>Discoba</taxon>
        <taxon>Euglenozoa</taxon>
        <taxon>Kinetoplastea</taxon>
        <taxon>Metakinetoplastina</taxon>
        <taxon>Trypanosomatida</taxon>
        <taxon>Trypanosomatidae</taxon>
        <taxon>Leishmaniinae</taxon>
        <taxon>Leishmania</taxon>
    </lineage>
</organism>
<comment type="subcellular location">
    <subcellularLocation>
        <location evidence="1">Mitochondrion</location>
    </subcellularLocation>
</comment>
<evidence type="ECO:0000256" key="4">
    <source>
        <dbReference type="ARBA" id="ARBA00040604"/>
    </source>
</evidence>
<dbReference type="STRING" id="5664.E9AG16"/>
<accession>E9AG16</accession>
<feature type="transmembrane region" description="Helical" evidence="5">
    <location>
        <begin position="12"/>
        <end position="32"/>
    </location>
</feature>
<comment type="similarity">
    <text evidence="2">Belongs to the OXR1 family.</text>
</comment>
<dbReference type="eggNOG" id="ENOG502RSJQ">
    <property type="taxonomic scope" value="Eukaryota"/>
</dbReference>
<keyword evidence="5" id="KW-1133">Transmembrane helix</keyword>
<protein>
    <recommendedName>
        <fullName evidence="4">Oxidation resistance protein 1</fullName>
    </recommendedName>
</protein>
<dbReference type="HOGENOM" id="CLU_722516_0_0_1"/>
<dbReference type="GO" id="GO:0005739">
    <property type="term" value="C:mitochondrion"/>
    <property type="evidence" value="ECO:0007669"/>
    <property type="project" value="UniProtKB-SubCell"/>
</dbReference>
<evidence type="ECO:0000256" key="2">
    <source>
        <dbReference type="ARBA" id="ARBA00009540"/>
    </source>
</evidence>
<dbReference type="GeneID" id="12982072"/>
<feature type="domain" description="TLDc" evidence="6">
    <location>
        <begin position="114"/>
        <end position="333"/>
    </location>
</feature>
<keyword evidence="8" id="KW-1185">Reference proteome</keyword>
<evidence type="ECO:0000256" key="1">
    <source>
        <dbReference type="ARBA" id="ARBA00004173"/>
    </source>
</evidence>